<dbReference type="SUPFAM" id="SSF103481">
    <property type="entry name" value="Multidrug resistance efflux transporter EmrE"/>
    <property type="match status" value="2"/>
</dbReference>
<feature type="transmembrane region" description="Helical" evidence="7">
    <location>
        <begin position="54"/>
        <end position="73"/>
    </location>
</feature>
<keyword evidence="5 7" id="KW-1133">Transmembrane helix</keyword>
<proteinExistence type="inferred from homology"/>
<feature type="transmembrane region" description="Helical" evidence="7">
    <location>
        <begin position="283"/>
        <end position="306"/>
    </location>
</feature>
<keyword evidence="6 7" id="KW-0472">Membrane</keyword>
<dbReference type="PANTHER" id="PTHR42920:SF5">
    <property type="entry name" value="EAMA DOMAIN-CONTAINING PROTEIN"/>
    <property type="match status" value="1"/>
</dbReference>
<sequence length="351" mass="38926">MMRSVRRFRCLSQNPGFGSAERWQARGYEVLKSREGEIEMEATEGKMNDKTVKLLASAGLLLVTIVWGSAFVVMKNSMDVIKPTYLLAYRFTIATAGLILIFRKQVKSMTWADIKCGALLGIFLFISYYFQTYGLKFTTASKNAFITTLYVIIVPFLHWFFNKVKPSGNNITAACIAVVGLALLSLKGDLTVNFGDFLTFICGFCFALHMVFIDRYTMCYSPIKLTVVQMASCAVFAWLVAAVFEGPCDLSVFTDRGTVVSVLYLGVISSMLCFLLQTVGQTYLSASTSSILLSFESVFGLIFSVIFLQESVTARMLLGCALMFAAAILAERTPSQKKKAKKRKSEETAEV</sequence>
<dbReference type="Pfam" id="PF00892">
    <property type="entry name" value="EamA"/>
    <property type="match status" value="2"/>
</dbReference>
<protein>
    <submittedName>
        <fullName evidence="9">Membrane protein</fullName>
    </submittedName>
</protein>
<comment type="caution">
    <text evidence="9">The sequence shown here is derived from an EMBL/GenBank/DDBJ whole genome shotgun (WGS) entry which is preliminary data.</text>
</comment>
<evidence type="ECO:0000256" key="2">
    <source>
        <dbReference type="ARBA" id="ARBA00007362"/>
    </source>
</evidence>
<reference evidence="9 10" key="1">
    <citation type="submission" date="2013-07" db="EMBL/GenBank/DDBJ databases">
        <authorList>
            <person name="Weinstock G."/>
            <person name="Sodergren E."/>
            <person name="Wylie T."/>
            <person name="Fulton L."/>
            <person name="Fulton R."/>
            <person name="Fronick C."/>
            <person name="O'Laughlin M."/>
            <person name="Godfrey J."/>
            <person name="Miner T."/>
            <person name="Herter B."/>
            <person name="Appelbaum E."/>
            <person name="Cordes M."/>
            <person name="Lek S."/>
            <person name="Wollam A."/>
            <person name="Pepin K.H."/>
            <person name="Palsikar V.B."/>
            <person name="Mitreva M."/>
            <person name="Wilson R.K."/>
        </authorList>
    </citation>
    <scope>NUCLEOTIDE SEQUENCE [LARGE SCALE GENOMIC DNA]</scope>
    <source>
        <strain evidence="9 10">ATCC 14940</strain>
    </source>
</reference>
<feature type="transmembrane region" description="Helical" evidence="7">
    <location>
        <begin position="256"/>
        <end position="276"/>
    </location>
</feature>
<evidence type="ECO:0000256" key="5">
    <source>
        <dbReference type="ARBA" id="ARBA00022989"/>
    </source>
</evidence>
<dbReference type="InterPro" id="IPR000620">
    <property type="entry name" value="EamA_dom"/>
</dbReference>
<evidence type="ECO:0000259" key="8">
    <source>
        <dbReference type="Pfam" id="PF00892"/>
    </source>
</evidence>
<feature type="transmembrane region" description="Helical" evidence="7">
    <location>
        <begin position="85"/>
        <end position="102"/>
    </location>
</feature>
<evidence type="ECO:0000256" key="6">
    <source>
        <dbReference type="ARBA" id="ARBA00023136"/>
    </source>
</evidence>
<evidence type="ECO:0000256" key="3">
    <source>
        <dbReference type="ARBA" id="ARBA00022475"/>
    </source>
</evidence>
<name>A0ABC9TTG2_CLOSY</name>
<dbReference type="InterPro" id="IPR051258">
    <property type="entry name" value="Diverse_Substrate_Transporter"/>
</dbReference>
<feature type="domain" description="EamA" evidence="8">
    <location>
        <begin position="194"/>
        <end position="329"/>
    </location>
</feature>
<comment type="similarity">
    <text evidence="2">Belongs to the EamA transporter family.</text>
</comment>
<feature type="transmembrane region" description="Helical" evidence="7">
    <location>
        <begin position="225"/>
        <end position="244"/>
    </location>
</feature>
<evidence type="ECO:0000256" key="7">
    <source>
        <dbReference type="SAM" id="Phobius"/>
    </source>
</evidence>
<keyword evidence="4 7" id="KW-0812">Transmembrane</keyword>
<feature type="transmembrane region" description="Helical" evidence="7">
    <location>
        <begin position="143"/>
        <end position="161"/>
    </location>
</feature>
<feature type="transmembrane region" description="Helical" evidence="7">
    <location>
        <begin position="312"/>
        <end position="330"/>
    </location>
</feature>
<gene>
    <name evidence="9" type="ORF">CLOSYM_03825</name>
</gene>
<feature type="transmembrane region" description="Helical" evidence="7">
    <location>
        <begin position="114"/>
        <end position="131"/>
    </location>
</feature>
<dbReference type="PANTHER" id="PTHR42920">
    <property type="entry name" value="OS03G0707200 PROTEIN-RELATED"/>
    <property type="match status" value="1"/>
</dbReference>
<feature type="transmembrane region" description="Helical" evidence="7">
    <location>
        <begin position="168"/>
        <end position="186"/>
    </location>
</feature>
<feature type="domain" description="EamA" evidence="8">
    <location>
        <begin position="59"/>
        <end position="185"/>
    </location>
</feature>
<dbReference type="GO" id="GO:0005886">
    <property type="term" value="C:plasma membrane"/>
    <property type="evidence" value="ECO:0007669"/>
    <property type="project" value="UniProtKB-SubCell"/>
</dbReference>
<keyword evidence="3" id="KW-1003">Cell membrane</keyword>
<accession>A0ABC9TTG2</accession>
<feature type="transmembrane region" description="Helical" evidence="7">
    <location>
        <begin position="192"/>
        <end position="213"/>
    </location>
</feature>
<evidence type="ECO:0000256" key="1">
    <source>
        <dbReference type="ARBA" id="ARBA00004651"/>
    </source>
</evidence>
<organism evidence="9 10">
    <name type="scientific">[Clostridium] symbiosum ATCC 14940</name>
    <dbReference type="NCBI Taxonomy" id="411472"/>
    <lineage>
        <taxon>Bacteria</taxon>
        <taxon>Bacillati</taxon>
        <taxon>Bacillota</taxon>
        <taxon>Clostridia</taxon>
        <taxon>Lachnospirales</taxon>
        <taxon>Lachnospiraceae</taxon>
        <taxon>Otoolea</taxon>
    </lineage>
</organism>
<evidence type="ECO:0000313" key="10">
    <source>
        <dbReference type="Proteomes" id="UP000016491"/>
    </source>
</evidence>
<evidence type="ECO:0000313" key="9">
    <source>
        <dbReference type="EMBL" id="ERI74625.1"/>
    </source>
</evidence>
<evidence type="ECO:0000256" key="4">
    <source>
        <dbReference type="ARBA" id="ARBA00022692"/>
    </source>
</evidence>
<dbReference type="InterPro" id="IPR037185">
    <property type="entry name" value="EmrE-like"/>
</dbReference>
<dbReference type="AlphaFoldDB" id="A0ABC9TTG2"/>
<comment type="subcellular location">
    <subcellularLocation>
        <location evidence="1">Cell membrane</location>
        <topology evidence="1">Multi-pass membrane protein</topology>
    </subcellularLocation>
</comment>
<dbReference type="EMBL" id="AWSU01000307">
    <property type="protein sequence ID" value="ERI74625.1"/>
    <property type="molecule type" value="Genomic_DNA"/>
</dbReference>
<dbReference type="Proteomes" id="UP000016491">
    <property type="component" value="Unassembled WGS sequence"/>
</dbReference>